<sequence>MKGQHPNFPTDSQRLHISDTLDIYSKTLCTQVHPILTLNID</sequence>
<protein>
    <submittedName>
        <fullName evidence="1">Uncharacterized protein</fullName>
    </submittedName>
</protein>
<reference evidence="1" key="2">
    <citation type="journal article" date="2015" name="Data Brief">
        <title>Shoot transcriptome of the giant reed, Arundo donax.</title>
        <authorList>
            <person name="Barrero R.A."/>
            <person name="Guerrero F.D."/>
            <person name="Moolhuijzen P."/>
            <person name="Goolsby J.A."/>
            <person name="Tidwell J."/>
            <person name="Bellgard S.E."/>
            <person name="Bellgard M.I."/>
        </authorList>
    </citation>
    <scope>NUCLEOTIDE SEQUENCE</scope>
    <source>
        <tissue evidence="1">Shoot tissue taken approximately 20 cm above the soil surface</tissue>
    </source>
</reference>
<name>A0A0A9GEQ0_ARUDO</name>
<dbReference type="EMBL" id="GBRH01174914">
    <property type="protein sequence ID" value="JAE22982.1"/>
    <property type="molecule type" value="Transcribed_RNA"/>
</dbReference>
<organism evidence="1">
    <name type="scientific">Arundo donax</name>
    <name type="common">Giant reed</name>
    <name type="synonym">Donax arundinaceus</name>
    <dbReference type="NCBI Taxonomy" id="35708"/>
    <lineage>
        <taxon>Eukaryota</taxon>
        <taxon>Viridiplantae</taxon>
        <taxon>Streptophyta</taxon>
        <taxon>Embryophyta</taxon>
        <taxon>Tracheophyta</taxon>
        <taxon>Spermatophyta</taxon>
        <taxon>Magnoliopsida</taxon>
        <taxon>Liliopsida</taxon>
        <taxon>Poales</taxon>
        <taxon>Poaceae</taxon>
        <taxon>PACMAD clade</taxon>
        <taxon>Arundinoideae</taxon>
        <taxon>Arundineae</taxon>
        <taxon>Arundo</taxon>
    </lineage>
</organism>
<proteinExistence type="predicted"/>
<dbReference type="AlphaFoldDB" id="A0A0A9GEQ0"/>
<reference evidence="1" key="1">
    <citation type="submission" date="2014-09" db="EMBL/GenBank/DDBJ databases">
        <authorList>
            <person name="Magalhaes I.L.F."/>
            <person name="Oliveira U."/>
            <person name="Santos F.R."/>
            <person name="Vidigal T.H.D.A."/>
            <person name="Brescovit A.D."/>
            <person name="Santos A.J."/>
        </authorList>
    </citation>
    <scope>NUCLEOTIDE SEQUENCE</scope>
    <source>
        <tissue evidence="1">Shoot tissue taken approximately 20 cm above the soil surface</tissue>
    </source>
</reference>
<evidence type="ECO:0000313" key="1">
    <source>
        <dbReference type="EMBL" id="JAE22982.1"/>
    </source>
</evidence>
<accession>A0A0A9GEQ0</accession>